<evidence type="ECO:0000313" key="3">
    <source>
        <dbReference type="Proteomes" id="UP000624279"/>
    </source>
</evidence>
<sequence length="187" mass="21065">MKQRAQQAMLIDFTPNSAIHVIRKIDVMTWLFLVGSLFVCGLLIVKLVHMQKLLNSNAAKIQVLEQKQKATSNQKVLPPVAVMSTDEQKTLSTIITELNTPWTDFFDALETGTSGIHVLSIDPNTQKNLIRIQAESKTTEQMLDYLGSLNKSTLFKNPVLSKYEVNELDPNKPTRFSFEVTWVGTSK</sequence>
<keyword evidence="3" id="KW-1185">Reference proteome</keyword>
<keyword evidence="1" id="KW-0812">Transmembrane</keyword>
<accession>A0ABR6YEA2</accession>
<name>A0ABR6YEA2_9BURK</name>
<feature type="transmembrane region" description="Helical" evidence="1">
    <location>
        <begin position="27"/>
        <end position="48"/>
    </location>
</feature>
<proteinExistence type="predicted"/>
<gene>
    <name evidence="2" type="ORF">H8K55_14985</name>
</gene>
<evidence type="ECO:0000313" key="2">
    <source>
        <dbReference type="EMBL" id="MBC3874895.1"/>
    </source>
</evidence>
<evidence type="ECO:0008006" key="4">
    <source>
        <dbReference type="Google" id="ProtNLM"/>
    </source>
</evidence>
<protein>
    <recommendedName>
        <fullName evidence="4">Fimbrial assembly protein PilN</fullName>
    </recommendedName>
</protein>
<evidence type="ECO:0000256" key="1">
    <source>
        <dbReference type="SAM" id="Phobius"/>
    </source>
</evidence>
<comment type="caution">
    <text evidence="2">The sequence shown here is derived from an EMBL/GenBank/DDBJ whole genome shotgun (WGS) entry which is preliminary data.</text>
</comment>
<keyword evidence="1" id="KW-1133">Transmembrane helix</keyword>
<dbReference type="RefSeq" id="WP_186942882.1">
    <property type="nucleotide sequence ID" value="NZ_JACOGA010000014.1"/>
</dbReference>
<organism evidence="2 3">
    <name type="scientific">Undibacterium flavidum</name>
    <dbReference type="NCBI Taxonomy" id="2762297"/>
    <lineage>
        <taxon>Bacteria</taxon>
        <taxon>Pseudomonadati</taxon>
        <taxon>Pseudomonadota</taxon>
        <taxon>Betaproteobacteria</taxon>
        <taxon>Burkholderiales</taxon>
        <taxon>Oxalobacteraceae</taxon>
        <taxon>Undibacterium</taxon>
    </lineage>
</organism>
<reference evidence="2 3" key="1">
    <citation type="submission" date="2020-08" db="EMBL/GenBank/DDBJ databases">
        <title>Novel species isolated from subtropical streams in China.</title>
        <authorList>
            <person name="Lu H."/>
        </authorList>
    </citation>
    <scope>NUCLEOTIDE SEQUENCE [LARGE SCALE GENOMIC DNA]</scope>
    <source>
        <strain evidence="2 3">LX15W</strain>
    </source>
</reference>
<dbReference type="Proteomes" id="UP000624279">
    <property type="component" value="Unassembled WGS sequence"/>
</dbReference>
<dbReference type="EMBL" id="JACOGA010000014">
    <property type="protein sequence ID" value="MBC3874895.1"/>
    <property type="molecule type" value="Genomic_DNA"/>
</dbReference>
<keyword evidence="1" id="KW-0472">Membrane</keyword>